<evidence type="ECO:0000256" key="1">
    <source>
        <dbReference type="SAM" id="Phobius"/>
    </source>
</evidence>
<sequence length="146" mass="15632">MHALAPNSQRKSHGSNLSALWRGVVAAVVAGLFGTAIHASITYVGNDIPLVWGVGVAWLLLGLLVYWAAVSSGKLWSGALALIGCYVCVGLISYVGNDQLILGMQYYQYLPGPALASALWMYGMIVPAIIGLLLALRVIRKQHRQN</sequence>
<evidence type="ECO:0000313" key="3">
    <source>
        <dbReference type="Proteomes" id="UP001486888"/>
    </source>
</evidence>
<gene>
    <name evidence="2" type="ORF">QMQ05_10760</name>
</gene>
<keyword evidence="3" id="KW-1185">Reference proteome</keyword>
<feature type="transmembrane region" description="Helical" evidence="1">
    <location>
        <begin position="75"/>
        <end position="95"/>
    </location>
</feature>
<protein>
    <recommendedName>
        <fullName evidence="4">Alcohol dehydrogenase</fullName>
    </recommendedName>
</protein>
<dbReference type="RefSeq" id="WP_345469927.1">
    <property type="nucleotide sequence ID" value="NZ_CP125942.1"/>
</dbReference>
<evidence type="ECO:0008006" key="4">
    <source>
        <dbReference type="Google" id="ProtNLM"/>
    </source>
</evidence>
<keyword evidence="1" id="KW-1133">Transmembrane helix</keyword>
<name>A0AAU6WAG0_9MICC</name>
<feature type="transmembrane region" description="Helical" evidence="1">
    <location>
        <begin position="115"/>
        <end position="136"/>
    </location>
</feature>
<dbReference type="AlphaFoldDB" id="A0AAU6WAG0"/>
<reference evidence="2 3" key="1">
    <citation type="submission" date="2023-05" db="EMBL/GenBank/DDBJ databases">
        <title>Glutamicibacter sp. B1, complete genome.</title>
        <authorList>
            <person name="Long Y.H."/>
            <person name="Fang T."/>
            <person name="Li X.Y."/>
        </authorList>
    </citation>
    <scope>NUCLEOTIDE SEQUENCE [LARGE SCALE GENOMIC DNA]</scope>
    <source>
        <strain evidence="2 3">B1</strain>
    </source>
</reference>
<organism evidence="2 3">
    <name type="scientific">Glutamicibacter ectropisis</name>
    <dbReference type="NCBI Taxonomy" id="3046593"/>
    <lineage>
        <taxon>Bacteria</taxon>
        <taxon>Bacillati</taxon>
        <taxon>Actinomycetota</taxon>
        <taxon>Actinomycetes</taxon>
        <taxon>Micrococcales</taxon>
        <taxon>Micrococcaceae</taxon>
        <taxon>Glutamicibacter</taxon>
    </lineage>
</organism>
<dbReference type="EMBL" id="CP125942">
    <property type="protein sequence ID" value="XAO44837.1"/>
    <property type="molecule type" value="Genomic_DNA"/>
</dbReference>
<dbReference type="Proteomes" id="UP001486888">
    <property type="component" value="Chromosome"/>
</dbReference>
<evidence type="ECO:0000313" key="2">
    <source>
        <dbReference type="EMBL" id="XAO44837.1"/>
    </source>
</evidence>
<feature type="transmembrane region" description="Helical" evidence="1">
    <location>
        <begin position="50"/>
        <end position="68"/>
    </location>
</feature>
<feature type="transmembrane region" description="Helical" evidence="1">
    <location>
        <begin position="20"/>
        <end position="44"/>
    </location>
</feature>
<proteinExistence type="predicted"/>
<keyword evidence="1" id="KW-0472">Membrane</keyword>
<keyword evidence="1" id="KW-0812">Transmembrane</keyword>
<dbReference type="KEGG" id="gey:QMQ05_10760"/>
<accession>A0AAU6WAG0</accession>